<proteinExistence type="predicted"/>
<sequence length="38" mass="3835">MGKGGVEVPEGLYRSSPLFVASTRGSGDGDGVEEPLSP</sequence>
<evidence type="ECO:0000313" key="3">
    <source>
        <dbReference type="Proteomes" id="UP001341281"/>
    </source>
</evidence>
<keyword evidence="3" id="KW-1185">Reference proteome</keyword>
<dbReference type="Proteomes" id="UP001341281">
    <property type="component" value="Chromosome 05"/>
</dbReference>
<name>A0AAQ3TSQ0_PASNO</name>
<evidence type="ECO:0000313" key="2">
    <source>
        <dbReference type="EMBL" id="WVZ77694.1"/>
    </source>
</evidence>
<accession>A0AAQ3TSQ0</accession>
<organism evidence="2 3">
    <name type="scientific">Paspalum notatum var. saurae</name>
    <dbReference type="NCBI Taxonomy" id="547442"/>
    <lineage>
        <taxon>Eukaryota</taxon>
        <taxon>Viridiplantae</taxon>
        <taxon>Streptophyta</taxon>
        <taxon>Embryophyta</taxon>
        <taxon>Tracheophyta</taxon>
        <taxon>Spermatophyta</taxon>
        <taxon>Magnoliopsida</taxon>
        <taxon>Liliopsida</taxon>
        <taxon>Poales</taxon>
        <taxon>Poaceae</taxon>
        <taxon>PACMAD clade</taxon>
        <taxon>Panicoideae</taxon>
        <taxon>Andropogonodae</taxon>
        <taxon>Paspaleae</taxon>
        <taxon>Paspalinae</taxon>
        <taxon>Paspalum</taxon>
    </lineage>
</organism>
<dbReference type="AlphaFoldDB" id="A0AAQ3TSQ0"/>
<reference evidence="2 3" key="1">
    <citation type="submission" date="2024-02" db="EMBL/GenBank/DDBJ databases">
        <title>High-quality chromosome-scale genome assembly of Pensacola bahiagrass (Paspalum notatum Flugge var. saurae).</title>
        <authorList>
            <person name="Vega J.M."/>
            <person name="Podio M."/>
            <person name="Orjuela J."/>
            <person name="Siena L.A."/>
            <person name="Pessino S.C."/>
            <person name="Combes M.C."/>
            <person name="Mariac C."/>
            <person name="Albertini E."/>
            <person name="Pupilli F."/>
            <person name="Ortiz J.P.A."/>
            <person name="Leblanc O."/>
        </authorList>
    </citation>
    <scope>NUCLEOTIDE SEQUENCE [LARGE SCALE GENOMIC DNA]</scope>
    <source>
        <strain evidence="2">R1</strain>
        <tissue evidence="2">Leaf</tissue>
    </source>
</reference>
<gene>
    <name evidence="2" type="ORF">U9M48_025533</name>
</gene>
<dbReference type="EMBL" id="CP144749">
    <property type="protein sequence ID" value="WVZ77694.1"/>
    <property type="molecule type" value="Genomic_DNA"/>
</dbReference>
<protein>
    <submittedName>
        <fullName evidence="2">Uncharacterized protein</fullName>
    </submittedName>
</protein>
<evidence type="ECO:0000256" key="1">
    <source>
        <dbReference type="SAM" id="MobiDB-lite"/>
    </source>
</evidence>
<feature type="region of interest" description="Disordered" evidence="1">
    <location>
        <begin position="1"/>
        <end position="38"/>
    </location>
</feature>
<feature type="non-terminal residue" evidence="2">
    <location>
        <position position="1"/>
    </location>
</feature>